<evidence type="ECO:0000313" key="7">
    <source>
        <dbReference type="EMBL" id="THE10502.1"/>
    </source>
</evidence>
<dbReference type="EMBL" id="SLUB01000045">
    <property type="protein sequence ID" value="THE10502.1"/>
    <property type="molecule type" value="Genomic_DNA"/>
</dbReference>
<dbReference type="PROSITE" id="PS00895">
    <property type="entry name" value="3_HYDROXYISOBUT_DH"/>
    <property type="match status" value="1"/>
</dbReference>
<dbReference type="GO" id="GO:0016054">
    <property type="term" value="P:organic acid catabolic process"/>
    <property type="evidence" value="ECO:0007669"/>
    <property type="project" value="UniProtKB-ARBA"/>
</dbReference>
<dbReference type="PANTHER" id="PTHR43060:SF15">
    <property type="entry name" value="3-HYDROXYISOBUTYRATE DEHYDROGENASE-LIKE 1, MITOCHONDRIAL-RELATED"/>
    <property type="match status" value="1"/>
</dbReference>
<evidence type="ECO:0000256" key="3">
    <source>
        <dbReference type="ARBA" id="ARBA00023027"/>
    </source>
</evidence>
<evidence type="ECO:0000313" key="8">
    <source>
        <dbReference type="Proteomes" id="UP000306477"/>
    </source>
</evidence>
<keyword evidence="3" id="KW-0520">NAD</keyword>
<dbReference type="RefSeq" id="WP_136381035.1">
    <property type="nucleotide sequence ID" value="NZ_SLUB01000045.1"/>
</dbReference>
<protein>
    <submittedName>
        <fullName evidence="7">NAD(P)-dependent oxidoreductase</fullName>
    </submittedName>
</protein>
<evidence type="ECO:0000259" key="5">
    <source>
        <dbReference type="Pfam" id="PF03446"/>
    </source>
</evidence>
<proteinExistence type="inferred from homology"/>
<dbReference type="Pfam" id="PF14833">
    <property type="entry name" value="NAD_binding_11"/>
    <property type="match status" value="1"/>
</dbReference>
<feature type="domain" description="6-phosphogluconate dehydrogenase NADP-binding" evidence="5">
    <location>
        <begin position="3"/>
        <end position="162"/>
    </location>
</feature>
<evidence type="ECO:0000259" key="6">
    <source>
        <dbReference type="Pfam" id="PF14833"/>
    </source>
</evidence>
<dbReference type="Proteomes" id="UP000306477">
    <property type="component" value="Unassembled WGS sequence"/>
</dbReference>
<dbReference type="Gene3D" id="1.10.1040.10">
    <property type="entry name" value="N-(1-d-carboxylethyl)-l-norvaline Dehydrogenase, domain 2"/>
    <property type="match status" value="1"/>
</dbReference>
<dbReference type="InterPro" id="IPR002204">
    <property type="entry name" value="3-OH-isobutyrate_DH-rel_CS"/>
</dbReference>
<comment type="similarity">
    <text evidence="1">Belongs to the HIBADH-related family.</text>
</comment>
<dbReference type="PIRSF" id="PIRSF000103">
    <property type="entry name" value="HIBADH"/>
    <property type="match status" value="1"/>
</dbReference>
<dbReference type="InterPro" id="IPR036291">
    <property type="entry name" value="NAD(P)-bd_dom_sf"/>
</dbReference>
<keyword evidence="2" id="KW-0560">Oxidoreductase</keyword>
<dbReference type="GO" id="GO:0050661">
    <property type="term" value="F:NADP binding"/>
    <property type="evidence" value="ECO:0007669"/>
    <property type="project" value="InterPro"/>
</dbReference>
<dbReference type="GO" id="GO:0051287">
    <property type="term" value="F:NAD binding"/>
    <property type="evidence" value="ECO:0007669"/>
    <property type="project" value="InterPro"/>
</dbReference>
<dbReference type="OrthoDB" id="9786703at2"/>
<evidence type="ECO:0000256" key="4">
    <source>
        <dbReference type="PIRSR" id="PIRSR000103-1"/>
    </source>
</evidence>
<sequence>MKNIGIIGLGNMGMGMAKNLLTAGYHVYGFNRSKEKLETFSRLGGQATENCAMVGKHADLVFIMVVNEEQVFDVVFGENGLIESMKPGSILVVSATINSSAVRRIEERIKTTGICLIDSPVSGGKKGADAGELTLMVSGDRNTYYKVQEVFQTIGKNIFYVGEQPGMGQITKACLQGLVGCIYTGIFESLVLGVKAGVSAETLYSVIGASVANNPLFQGTVPAILDRKFEGTGSNIGNTYKDLSITMDLAEECGVPMMTTSVAKQIFQAGMTKFPKNDNQGLIKLLEDIVGIEVKR</sequence>
<accession>A0A4S3PP75</accession>
<dbReference type="InterPro" id="IPR013328">
    <property type="entry name" value="6PGD_dom2"/>
</dbReference>
<dbReference type="Gene3D" id="3.40.50.720">
    <property type="entry name" value="NAD(P)-binding Rossmann-like Domain"/>
    <property type="match status" value="1"/>
</dbReference>
<dbReference type="InterPro" id="IPR015815">
    <property type="entry name" value="HIBADH-related"/>
</dbReference>
<dbReference type="InterPro" id="IPR029154">
    <property type="entry name" value="HIBADH-like_NADP-bd"/>
</dbReference>
<feature type="active site" evidence="4">
    <location>
        <position position="172"/>
    </location>
</feature>
<dbReference type="SUPFAM" id="SSF48179">
    <property type="entry name" value="6-phosphogluconate dehydrogenase C-terminal domain-like"/>
    <property type="match status" value="1"/>
</dbReference>
<evidence type="ECO:0000256" key="2">
    <source>
        <dbReference type="ARBA" id="ARBA00023002"/>
    </source>
</evidence>
<dbReference type="Pfam" id="PF03446">
    <property type="entry name" value="NAD_binding_2"/>
    <property type="match status" value="1"/>
</dbReference>
<reference evidence="7 8" key="1">
    <citation type="journal article" date="2019" name="Indoor Air">
        <title>Impacts of indoor surface finishes on bacterial viability.</title>
        <authorList>
            <person name="Hu J."/>
            <person name="Maamar S.B."/>
            <person name="Glawe A.J."/>
            <person name="Gottel N."/>
            <person name="Gilbert J.A."/>
            <person name="Hartmann E.M."/>
        </authorList>
    </citation>
    <scope>NUCLEOTIDE SEQUENCE [LARGE SCALE GENOMIC DNA]</scope>
    <source>
        <strain evidence="7 8">AF060A6</strain>
    </source>
</reference>
<feature type="domain" description="3-hydroxyisobutyrate dehydrogenase-like NAD-binding" evidence="6">
    <location>
        <begin position="166"/>
        <end position="286"/>
    </location>
</feature>
<keyword evidence="8" id="KW-1185">Reference proteome</keyword>
<dbReference type="SUPFAM" id="SSF51735">
    <property type="entry name" value="NAD(P)-binding Rossmann-fold domains"/>
    <property type="match status" value="1"/>
</dbReference>
<dbReference type="InterPro" id="IPR006115">
    <property type="entry name" value="6PGDH_NADP-bd"/>
</dbReference>
<dbReference type="GO" id="GO:0016491">
    <property type="term" value="F:oxidoreductase activity"/>
    <property type="evidence" value="ECO:0007669"/>
    <property type="project" value="UniProtKB-KW"/>
</dbReference>
<evidence type="ECO:0000256" key="1">
    <source>
        <dbReference type="ARBA" id="ARBA00009080"/>
    </source>
</evidence>
<gene>
    <name evidence="7" type="ORF">E1I69_18445</name>
</gene>
<dbReference type="InterPro" id="IPR008927">
    <property type="entry name" value="6-PGluconate_DH-like_C_sf"/>
</dbReference>
<organism evidence="7 8">
    <name type="scientific">Bacillus timonensis</name>
    <dbReference type="NCBI Taxonomy" id="1033734"/>
    <lineage>
        <taxon>Bacteria</taxon>
        <taxon>Bacillati</taxon>
        <taxon>Bacillota</taxon>
        <taxon>Bacilli</taxon>
        <taxon>Bacillales</taxon>
        <taxon>Bacillaceae</taxon>
        <taxon>Bacillus</taxon>
    </lineage>
</organism>
<comment type="caution">
    <text evidence="7">The sequence shown here is derived from an EMBL/GenBank/DDBJ whole genome shotgun (WGS) entry which is preliminary data.</text>
</comment>
<name>A0A4S3PP75_9BACI</name>
<dbReference type="AlphaFoldDB" id="A0A4S3PP75"/>
<dbReference type="PANTHER" id="PTHR43060">
    <property type="entry name" value="3-HYDROXYISOBUTYRATE DEHYDROGENASE-LIKE 1, MITOCHONDRIAL-RELATED"/>
    <property type="match status" value="1"/>
</dbReference>